<feature type="domain" description="PA14" evidence="1">
    <location>
        <begin position="736"/>
        <end position="880"/>
    </location>
</feature>
<dbReference type="EMBL" id="JBBPCC010000001">
    <property type="protein sequence ID" value="MEK8126955.1"/>
    <property type="molecule type" value="Genomic_DNA"/>
</dbReference>
<dbReference type="SUPFAM" id="SSF51445">
    <property type="entry name" value="(Trans)glycosidases"/>
    <property type="match status" value="1"/>
</dbReference>
<dbReference type="RefSeq" id="WP_341413997.1">
    <property type="nucleotide sequence ID" value="NZ_JBBPCC010000001.1"/>
</dbReference>
<organism evidence="2 3">
    <name type="scientific">Paenibacillus filicis</name>
    <dbReference type="NCBI Taxonomy" id="669464"/>
    <lineage>
        <taxon>Bacteria</taxon>
        <taxon>Bacillati</taxon>
        <taxon>Bacillota</taxon>
        <taxon>Bacilli</taxon>
        <taxon>Bacillales</taxon>
        <taxon>Paenibacillaceae</taxon>
        <taxon>Paenibacillus</taxon>
    </lineage>
</organism>
<dbReference type="SUPFAM" id="SSF56988">
    <property type="entry name" value="Anthrax protective antigen"/>
    <property type="match status" value="1"/>
</dbReference>
<comment type="caution">
    <text evidence="2">The sequence shown here is derived from an EMBL/GenBank/DDBJ whole genome shotgun (WGS) entry which is preliminary data.</text>
</comment>
<reference evidence="2 3" key="1">
    <citation type="submission" date="2024-04" db="EMBL/GenBank/DDBJ databases">
        <title>draft genome sequnece of Paenibacillus filicis.</title>
        <authorList>
            <person name="Kim D.-U."/>
        </authorList>
    </citation>
    <scope>NUCLEOTIDE SEQUENCE [LARGE SCALE GENOMIC DNA]</scope>
    <source>
        <strain evidence="2 3">KACC14197</strain>
    </source>
</reference>
<dbReference type="PROSITE" id="PS51820">
    <property type="entry name" value="PA14"/>
    <property type="match status" value="1"/>
</dbReference>
<evidence type="ECO:0000259" key="1">
    <source>
        <dbReference type="PROSITE" id="PS51820"/>
    </source>
</evidence>
<dbReference type="InterPro" id="IPR017853">
    <property type="entry name" value="GH"/>
</dbReference>
<proteinExistence type="predicted"/>
<dbReference type="InterPro" id="IPR011658">
    <property type="entry name" value="PA14_dom"/>
</dbReference>
<evidence type="ECO:0000313" key="2">
    <source>
        <dbReference type="EMBL" id="MEK8126955.1"/>
    </source>
</evidence>
<dbReference type="Gene3D" id="3.90.182.10">
    <property type="entry name" value="Toxin - Anthrax Protective Antigen,domain 1"/>
    <property type="match status" value="1"/>
</dbReference>
<dbReference type="InterPro" id="IPR037524">
    <property type="entry name" value="PA14/GLEYA"/>
</dbReference>
<keyword evidence="3" id="KW-1185">Reference proteome</keyword>
<gene>
    <name evidence="2" type="ORF">WMW72_03430</name>
</gene>
<evidence type="ECO:0000313" key="3">
    <source>
        <dbReference type="Proteomes" id="UP001469365"/>
    </source>
</evidence>
<dbReference type="Proteomes" id="UP001469365">
    <property type="component" value="Unassembled WGS sequence"/>
</dbReference>
<protein>
    <submittedName>
        <fullName evidence="2">PA14 domain-containing protein</fullName>
    </submittedName>
</protein>
<sequence>MIKPEWKRLRISLLTVMIATMSLTGAIPFGTSSIPSSKAAEQKQTYEDWRQQEVPFGYRSFSHAPWKAYMDTWDANRFLETPAIVFNVSPQEADATAQVLAESGIRRARIEIGWGSLSYEDESKLVPFSETNFTQILQALRKYNIRPLVLLNANAGVPAPAQDLKATLKADAPSGATEIYLSSTAGIVPGYTGLINMAYQSMYPVITSVDPATGRCVLSAPLPKALLKGDLSLRKLKYQPFSGVTFEDGKPNPKAKETLNGWVKYVETVTKFVQTTLGTKGSSDAGFDLEVWNEYTFGSQFLDINNYYKPGFKFSEPLTYSSGNNTMTGPEVVLPLTINYVKDKANNLPGVKVISGFSNQRPWENGTENWIGMDGFSRHPYTGRDVINESVFNVQQDKILSDEQRPTSFVPSYVSFFPEKWFYAVQTEFSTRDLQPFPGPWSLHGRYSNTGNGVPAEVWMTEVNMARLNFARLLIQQTGASNDDPGLLNVMQRIGTKSTLRHYTFFSHKGIKAVSLFAAKDNDLSNGVIPMAFFDELRKNKYVLTPSVREKSGPQLQALANTVNLMKTGVTLDNPRNLQVLDIKDPSPKLAFRGDGTPDNPDYYEDLAILPTQLRANKFAIGYYAVTRDLSETQNAKKGLLDPSRYDMAPKNIEVTLSNIQGQGAKVSAYDPIDNRNVPVTVTKSTSSTITVQLETVDYPRFLIVEEASNGPLLQDIKLERKATGGAVLSFTPNITGQASISWGAYPVRTSSTFKEITYVDEQFKKEESARDVKLIQFDTQNQVLPARKGSWKWVGTIVPKYSESYTFLIESPNCRVELWVGDQKLVNWCETKRSGSIDLQAGKPYTLTLAYSSPYQSAQTVKLLWASANQPRELVAAGKSTQAAVVNVTQNVRKSIDLPQLKEGEGVKVRMTSGDRTVTFPHWNYDVRGALWNTK</sequence>
<accession>A0ABU9DDM3</accession>
<name>A0ABU9DDM3_9BACL</name>
<dbReference type="Pfam" id="PF07691">
    <property type="entry name" value="PA14"/>
    <property type="match status" value="1"/>
</dbReference>